<evidence type="ECO:0000256" key="3">
    <source>
        <dbReference type="ARBA" id="ARBA00011648"/>
    </source>
</evidence>
<dbReference type="SUPFAM" id="SSF47928">
    <property type="entry name" value="N-terminal domain of the delta subunit of the F1F0-ATP synthase"/>
    <property type="match status" value="1"/>
</dbReference>
<evidence type="ECO:0000256" key="9">
    <source>
        <dbReference type="SAM" id="MobiDB-lite"/>
    </source>
</evidence>
<keyword evidence="5" id="KW-0375">Hydrogen ion transport</keyword>
<evidence type="ECO:0000256" key="6">
    <source>
        <dbReference type="ARBA" id="ARBA00023065"/>
    </source>
</evidence>
<evidence type="ECO:0000313" key="12">
    <source>
        <dbReference type="Proteomes" id="UP001163823"/>
    </source>
</evidence>
<dbReference type="KEGG" id="qsa:O6P43_018560"/>
<evidence type="ECO:0000256" key="5">
    <source>
        <dbReference type="ARBA" id="ARBA00022781"/>
    </source>
</evidence>
<keyword evidence="12" id="KW-1185">Reference proteome</keyword>
<sequence length="218" mass="24084">MDTLSSSVSTLKVPSFNSTTREFYQFKTPPSTTNHPPQPYLSSTTKPNSISTKTTSFTHKTFTTPFFSPSQTSSLLPSSPTFHRKPASGYAAALIDVAQSNSSLDLVQSEVQRLLKLLQKGQAVRQVAEQGRFHRHLLALLKMLVKKNKVGIVQEVLEEFERIYDKLCGTQVVLVSSPAKIVEEELLGIAKRVQQLSGAAKVKVRNLIHEEGLPSYAV</sequence>
<feature type="compositionally biased region" description="Polar residues" evidence="9">
    <location>
        <begin position="25"/>
        <end position="48"/>
    </location>
</feature>
<dbReference type="AlphaFoldDB" id="A0AAD7PPV1"/>
<evidence type="ECO:0000256" key="4">
    <source>
        <dbReference type="ARBA" id="ARBA00022448"/>
    </source>
</evidence>
<comment type="similarity">
    <text evidence="2">Belongs to the ATPase delta chain family.</text>
</comment>
<keyword evidence="8" id="KW-0066">ATP synthesis</keyword>
<name>A0AAD7PPV1_QUISA</name>
<comment type="subunit">
    <text evidence="3">F-type ATPases have 2 components, CF(1) - the catalytic core - and CF(0) - the membrane proton channel. CF(1) has five subunits: alpha(3), beta(3), gamma(1), delta(1), epsilon(1). CF(0) has three main subunits: a, b and c.</text>
</comment>
<proteinExistence type="inferred from homology"/>
<evidence type="ECO:0000256" key="1">
    <source>
        <dbReference type="ARBA" id="ARBA00004370"/>
    </source>
</evidence>
<dbReference type="Proteomes" id="UP001163823">
    <property type="component" value="Chromosome 7"/>
</dbReference>
<evidence type="ECO:0000256" key="7">
    <source>
        <dbReference type="ARBA" id="ARBA00023136"/>
    </source>
</evidence>
<protein>
    <submittedName>
        <fullName evidence="11">ATP synthase delta chain, chloroplastic</fullName>
    </submittedName>
</protein>
<evidence type="ECO:0000256" key="8">
    <source>
        <dbReference type="ARBA" id="ARBA00023310"/>
    </source>
</evidence>
<dbReference type="GO" id="GO:0046933">
    <property type="term" value="F:proton-transporting ATP synthase activity, rotational mechanism"/>
    <property type="evidence" value="ECO:0007669"/>
    <property type="project" value="InterPro"/>
</dbReference>
<dbReference type="InterPro" id="IPR026015">
    <property type="entry name" value="ATP_synth_OSCP/delta_N_sf"/>
</dbReference>
<comment type="caution">
    <text evidence="11">The sequence shown here is derived from an EMBL/GenBank/DDBJ whole genome shotgun (WGS) entry which is preliminary data.</text>
</comment>
<keyword evidence="6" id="KW-0406">Ion transport</keyword>
<dbReference type="EMBL" id="JARAOO010000007">
    <property type="protein sequence ID" value="KAJ7963463.1"/>
    <property type="molecule type" value="Genomic_DNA"/>
</dbReference>
<organism evidence="11 12">
    <name type="scientific">Quillaja saponaria</name>
    <name type="common">Soap bark tree</name>
    <dbReference type="NCBI Taxonomy" id="32244"/>
    <lineage>
        <taxon>Eukaryota</taxon>
        <taxon>Viridiplantae</taxon>
        <taxon>Streptophyta</taxon>
        <taxon>Embryophyta</taxon>
        <taxon>Tracheophyta</taxon>
        <taxon>Spermatophyta</taxon>
        <taxon>Magnoliopsida</taxon>
        <taxon>eudicotyledons</taxon>
        <taxon>Gunneridae</taxon>
        <taxon>Pentapetalae</taxon>
        <taxon>rosids</taxon>
        <taxon>fabids</taxon>
        <taxon>Fabales</taxon>
        <taxon>Quillajaceae</taxon>
        <taxon>Quillaja</taxon>
    </lineage>
</organism>
<dbReference type="Pfam" id="PF00213">
    <property type="entry name" value="OSCP"/>
    <property type="match status" value="1"/>
</dbReference>
<comment type="subcellular location">
    <subcellularLocation>
        <location evidence="1">Membrane</location>
    </subcellularLocation>
</comment>
<dbReference type="InterPro" id="IPR000711">
    <property type="entry name" value="ATPase_OSCP/dsu"/>
</dbReference>
<feature type="region of interest" description="Disordered" evidence="9">
    <location>
        <begin position="25"/>
        <end position="49"/>
    </location>
</feature>
<evidence type="ECO:0000256" key="2">
    <source>
        <dbReference type="ARBA" id="ARBA00007046"/>
    </source>
</evidence>
<dbReference type="GO" id="GO:0016020">
    <property type="term" value="C:membrane"/>
    <property type="evidence" value="ECO:0007669"/>
    <property type="project" value="UniProtKB-SubCell"/>
</dbReference>
<dbReference type="PANTHER" id="PTHR11910">
    <property type="entry name" value="ATP SYNTHASE DELTA CHAIN"/>
    <property type="match status" value="1"/>
</dbReference>
<evidence type="ECO:0000313" key="10">
    <source>
        <dbReference type="EMBL" id="KAJ7962638.1"/>
    </source>
</evidence>
<reference evidence="11" key="1">
    <citation type="journal article" date="2023" name="Science">
        <title>Elucidation of the pathway for biosynthesis of saponin adjuvants from the soapbark tree.</title>
        <authorList>
            <person name="Reed J."/>
            <person name="Orme A."/>
            <person name="El-Demerdash A."/>
            <person name="Owen C."/>
            <person name="Martin L.B.B."/>
            <person name="Misra R.C."/>
            <person name="Kikuchi S."/>
            <person name="Rejzek M."/>
            <person name="Martin A.C."/>
            <person name="Harkess A."/>
            <person name="Leebens-Mack J."/>
            <person name="Louveau T."/>
            <person name="Stephenson M.J."/>
            <person name="Osbourn A."/>
        </authorList>
    </citation>
    <scope>NUCLEOTIDE SEQUENCE</scope>
    <source>
        <strain evidence="11">S10</strain>
    </source>
</reference>
<keyword evidence="7" id="KW-0472">Membrane</keyword>
<accession>A0AAD7PPV1</accession>
<keyword evidence="4" id="KW-0813">Transport</keyword>
<dbReference type="KEGG" id="qsa:O6P43_017838"/>
<evidence type="ECO:0000313" key="11">
    <source>
        <dbReference type="EMBL" id="KAJ7963463.1"/>
    </source>
</evidence>
<gene>
    <name evidence="10" type="ORF">O6P43_017838</name>
    <name evidence="11" type="ORF">O6P43_018560</name>
</gene>
<dbReference type="EMBL" id="JARAOO010000007">
    <property type="protein sequence ID" value="KAJ7962638.1"/>
    <property type="molecule type" value="Genomic_DNA"/>
</dbReference>